<evidence type="ECO:0000313" key="6">
    <source>
        <dbReference type="EMBL" id="CAH2316594.1"/>
    </source>
</evidence>
<organism evidence="6 7">
    <name type="scientific">Pelobates cultripes</name>
    <name type="common">Western spadefoot toad</name>
    <dbReference type="NCBI Taxonomy" id="61616"/>
    <lineage>
        <taxon>Eukaryota</taxon>
        <taxon>Metazoa</taxon>
        <taxon>Chordata</taxon>
        <taxon>Craniata</taxon>
        <taxon>Vertebrata</taxon>
        <taxon>Euteleostomi</taxon>
        <taxon>Amphibia</taxon>
        <taxon>Batrachia</taxon>
        <taxon>Anura</taxon>
        <taxon>Pelobatoidea</taxon>
        <taxon>Pelobatidae</taxon>
        <taxon>Pelobates</taxon>
    </lineage>
</organism>
<dbReference type="InterPro" id="IPR036179">
    <property type="entry name" value="Ig-like_dom_sf"/>
</dbReference>
<accession>A0AAD1T4M8</accession>
<dbReference type="InterPro" id="IPR013783">
    <property type="entry name" value="Ig-like_fold"/>
</dbReference>
<keyword evidence="3" id="KW-0472">Membrane</keyword>
<evidence type="ECO:0000256" key="4">
    <source>
        <dbReference type="ARBA" id="ARBA00023180"/>
    </source>
</evidence>
<name>A0AAD1T4M8_PELCU</name>
<dbReference type="GO" id="GO:0016020">
    <property type="term" value="C:membrane"/>
    <property type="evidence" value="ECO:0007669"/>
    <property type="project" value="UniProtKB-SubCell"/>
</dbReference>
<dbReference type="GO" id="GO:0005911">
    <property type="term" value="C:cell-cell junction"/>
    <property type="evidence" value="ECO:0007669"/>
    <property type="project" value="TreeGrafter"/>
</dbReference>
<evidence type="ECO:0000259" key="5">
    <source>
        <dbReference type="Pfam" id="PF07686"/>
    </source>
</evidence>
<dbReference type="InterPro" id="IPR015631">
    <property type="entry name" value="CD2/SLAM_rcpt"/>
</dbReference>
<gene>
    <name evidence="6" type="ORF">PECUL_23A000109</name>
</gene>
<dbReference type="AlphaFoldDB" id="A0AAD1T4M8"/>
<dbReference type="PANTHER" id="PTHR12080">
    <property type="entry name" value="SIGNALING LYMPHOCYTIC ACTIVATION MOLECULE"/>
    <property type="match status" value="1"/>
</dbReference>
<dbReference type="InterPro" id="IPR013106">
    <property type="entry name" value="Ig_V-set"/>
</dbReference>
<dbReference type="EMBL" id="OW240920">
    <property type="protein sequence ID" value="CAH2316594.1"/>
    <property type="molecule type" value="Genomic_DNA"/>
</dbReference>
<reference evidence="6" key="1">
    <citation type="submission" date="2022-03" db="EMBL/GenBank/DDBJ databases">
        <authorList>
            <person name="Alioto T."/>
            <person name="Alioto T."/>
            <person name="Gomez Garrido J."/>
        </authorList>
    </citation>
    <scope>NUCLEOTIDE SEQUENCE</scope>
</reference>
<evidence type="ECO:0000256" key="3">
    <source>
        <dbReference type="ARBA" id="ARBA00023136"/>
    </source>
</evidence>
<dbReference type="SUPFAM" id="SSF48726">
    <property type="entry name" value="Immunoglobulin"/>
    <property type="match status" value="1"/>
</dbReference>
<protein>
    <submittedName>
        <fullName evidence="6">Carcinoembryonic antigen-related cell adhesion molecule 3-like isoform X1</fullName>
    </submittedName>
</protein>
<sequence>MECLYHWFPVLSTHLVISASCPKLSFKIQYRFRNHFALYLTMECYICLILTLQNLINAGTFGENLTVHKASVAVSVGQSILLQTSFTLSHETLDYEFQWETGDYVIAKYTAYNSSFTPQGIPTWTNGRTIIYPKYKERVEIYPLNGSLLLKNVKLNDTGIYIFCVVNVEKNIRLWVHENSKTLGKCSKD</sequence>
<evidence type="ECO:0000256" key="1">
    <source>
        <dbReference type="ARBA" id="ARBA00004370"/>
    </source>
</evidence>
<dbReference type="Pfam" id="PF07686">
    <property type="entry name" value="V-set"/>
    <property type="match status" value="1"/>
</dbReference>
<evidence type="ECO:0000256" key="2">
    <source>
        <dbReference type="ARBA" id="ARBA00022729"/>
    </source>
</evidence>
<dbReference type="PANTHER" id="PTHR12080:SF59">
    <property type="entry name" value="HEPATIC AND GLIAL CELL ADHESION MOLECULE"/>
    <property type="match status" value="1"/>
</dbReference>
<dbReference type="Proteomes" id="UP001295444">
    <property type="component" value="Chromosome 09"/>
</dbReference>
<feature type="domain" description="Immunoglobulin V-set" evidence="5">
    <location>
        <begin position="70"/>
        <end position="169"/>
    </location>
</feature>
<keyword evidence="7" id="KW-1185">Reference proteome</keyword>
<comment type="subcellular location">
    <subcellularLocation>
        <location evidence="1">Membrane</location>
    </subcellularLocation>
</comment>
<keyword evidence="2" id="KW-0732">Signal</keyword>
<keyword evidence="4" id="KW-0325">Glycoprotein</keyword>
<proteinExistence type="predicted"/>
<dbReference type="Gene3D" id="2.60.40.10">
    <property type="entry name" value="Immunoglobulins"/>
    <property type="match status" value="1"/>
</dbReference>
<evidence type="ECO:0000313" key="7">
    <source>
        <dbReference type="Proteomes" id="UP001295444"/>
    </source>
</evidence>